<dbReference type="Proteomes" id="UP000294927">
    <property type="component" value="Unassembled WGS sequence"/>
</dbReference>
<sequence length="77" mass="8495">MTATEVRTAALFTAADRCDCCPAPATTRAVLRTGDDLVFCDHHFRRNQAALIPLATMFERHVELDEALAFVPAFTGR</sequence>
<dbReference type="EMBL" id="SOCP01000017">
    <property type="protein sequence ID" value="TDV42560.1"/>
    <property type="molecule type" value="Genomic_DNA"/>
</dbReference>
<dbReference type="Pfam" id="PF24254">
    <property type="entry name" value="DUF7455"/>
    <property type="match status" value="1"/>
</dbReference>
<protein>
    <recommendedName>
        <fullName evidence="1">DUF7455 domain-containing protein</fullName>
    </recommendedName>
</protein>
<gene>
    <name evidence="2" type="ORF">CLV71_11729</name>
</gene>
<reference evidence="2 3" key="1">
    <citation type="submission" date="2019-03" db="EMBL/GenBank/DDBJ databases">
        <title>Genomic Encyclopedia of Archaeal and Bacterial Type Strains, Phase II (KMG-II): from individual species to whole genera.</title>
        <authorList>
            <person name="Goeker M."/>
        </authorList>
    </citation>
    <scope>NUCLEOTIDE SEQUENCE [LARGE SCALE GENOMIC DNA]</scope>
    <source>
        <strain evidence="2 3">DSM 45499</strain>
    </source>
</reference>
<name>A0A4R7V158_9PSEU</name>
<evidence type="ECO:0000259" key="1">
    <source>
        <dbReference type="Pfam" id="PF24254"/>
    </source>
</evidence>
<evidence type="ECO:0000313" key="2">
    <source>
        <dbReference type="EMBL" id="TDV42560.1"/>
    </source>
</evidence>
<proteinExistence type="predicted"/>
<evidence type="ECO:0000313" key="3">
    <source>
        <dbReference type="Proteomes" id="UP000294927"/>
    </source>
</evidence>
<keyword evidence="3" id="KW-1185">Reference proteome</keyword>
<dbReference type="AlphaFoldDB" id="A0A4R7V158"/>
<accession>A0A4R7V158</accession>
<organism evidence="2 3">
    <name type="scientific">Actinophytocola oryzae</name>
    <dbReference type="NCBI Taxonomy" id="502181"/>
    <lineage>
        <taxon>Bacteria</taxon>
        <taxon>Bacillati</taxon>
        <taxon>Actinomycetota</taxon>
        <taxon>Actinomycetes</taxon>
        <taxon>Pseudonocardiales</taxon>
        <taxon>Pseudonocardiaceae</taxon>
    </lineage>
</organism>
<dbReference type="RefSeq" id="WP_133907172.1">
    <property type="nucleotide sequence ID" value="NZ_SOCP01000017.1"/>
</dbReference>
<dbReference type="OrthoDB" id="3539048at2"/>
<feature type="domain" description="DUF7455" evidence="1">
    <location>
        <begin position="12"/>
        <end position="56"/>
    </location>
</feature>
<dbReference type="InterPro" id="IPR055878">
    <property type="entry name" value="DUF7455"/>
</dbReference>
<comment type="caution">
    <text evidence="2">The sequence shown here is derived from an EMBL/GenBank/DDBJ whole genome shotgun (WGS) entry which is preliminary data.</text>
</comment>